<dbReference type="InterPro" id="IPR036388">
    <property type="entry name" value="WH-like_DNA-bd_sf"/>
</dbReference>
<gene>
    <name evidence="5" type="ORF">DWX41_15235</name>
</gene>
<evidence type="ECO:0000256" key="1">
    <source>
        <dbReference type="ARBA" id="ARBA00023015"/>
    </source>
</evidence>
<keyword evidence="3" id="KW-0804">Transcription</keyword>
<dbReference type="SMART" id="SM00866">
    <property type="entry name" value="UTRA"/>
    <property type="match status" value="1"/>
</dbReference>
<dbReference type="SMART" id="SM00345">
    <property type="entry name" value="HTH_GNTR"/>
    <property type="match status" value="1"/>
</dbReference>
<evidence type="ECO:0000256" key="2">
    <source>
        <dbReference type="ARBA" id="ARBA00023125"/>
    </source>
</evidence>
<dbReference type="Gene3D" id="3.40.1410.10">
    <property type="entry name" value="Chorismate lyase-like"/>
    <property type="match status" value="1"/>
</dbReference>
<dbReference type="GO" id="GO:0003700">
    <property type="term" value="F:DNA-binding transcription factor activity"/>
    <property type="evidence" value="ECO:0007669"/>
    <property type="project" value="InterPro"/>
</dbReference>
<dbReference type="PANTHER" id="PTHR44846">
    <property type="entry name" value="MANNOSYL-D-GLYCERATE TRANSPORT/METABOLISM SYSTEM REPRESSOR MNGR-RELATED"/>
    <property type="match status" value="1"/>
</dbReference>
<dbReference type="SUPFAM" id="SSF46785">
    <property type="entry name" value="Winged helix' DNA-binding domain"/>
    <property type="match status" value="1"/>
</dbReference>
<dbReference type="EMBL" id="QVIA01000017">
    <property type="protein sequence ID" value="RGC29404.1"/>
    <property type="molecule type" value="Genomic_DNA"/>
</dbReference>
<dbReference type="GO" id="GO:0003677">
    <property type="term" value="F:DNA binding"/>
    <property type="evidence" value="ECO:0007669"/>
    <property type="project" value="UniProtKB-KW"/>
</dbReference>
<keyword evidence="1" id="KW-0805">Transcription regulation</keyword>
<dbReference type="PANTHER" id="PTHR44846:SF1">
    <property type="entry name" value="MANNOSYL-D-GLYCERATE TRANSPORT_METABOLISM SYSTEM REPRESSOR MNGR-RELATED"/>
    <property type="match status" value="1"/>
</dbReference>
<sequence>MTSNVLNTTSLYEQLYILLRDRILSDEYQPGDKFLAERAICQQYGVSRSTSNKAISNLISAGYLEFRKGVGTFVRSKQTLNDYFTMTSLTASAKAQGISFRSRFRSIEQRTGKDLSRHLKRVLAVEDDDTILVLDSLRYVHHDIPFLHELRYIVCKHCPGLTIDNYNDFFTNDFSIDITFYEERFLHGVLDEKESSILERPIGTPYSIIESIGYIKDHIPLWWGITHHRPDEDLYSVCFSVDCFSENNNNNVYFDFKPVPMLSHQR</sequence>
<dbReference type="InterPro" id="IPR036390">
    <property type="entry name" value="WH_DNA-bd_sf"/>
</dbReference>
<evidence type="ECO:0000256" key="3">
    <source>
        <dbReference type="ARBA" id="ARBA00023163"/>
    </source>
</evidence>
<dbReference type="InterPro" id="IPR028978">
    <property type="entry name" value="Chorismate_lyase_/UTRA_dom_sf"/>
</dbReference>
<dbReference type="GO" id="GO:0045892">
    <property type="term" value="P:negative regulation of DNA-templated transcription"/>
    <property type="evidence" value="ECO:0007669"/>
    <property type="project" value="TreeGrafter"/>
</dbReference>
<dbReference type="GeneID" id="93331985"/>
<dbReference type="CDD" id="cd07377">
    <property type="entry name" value="WHTH_GntR"/>
    <property type="match status" value="1"/>
</dbReference>
<evidence type="ECO:0000313" key="6">
    <source>
        <dbReference type="Proteomes" id="UP000261111"/>
    </source>
</evidence>
<organism evidence="5 6">
    <name type="scientific">Hungatella hathewayi</name>
    <dbReference type="NCBI Taxonomy" id="154046"/>
    <lineage>
        <taxon>Bacteria</taxon>
        <taxon>Bacillati</taxon>
        <taxon>Bacillota</taxon>
        <taxon>Clostridia</taxon>
        <taxon>Lachnospirales</taxon>
        <taxon>Lachnospiraceae</taxon>
        <taxon>Hungatella</taxon>
    </lineage>
</organism>
<keyword evidence="2" id="KW-0238">DNA-binding</keyword>
<comment type="caution">
    <text evidence="5">The sequence shown here is derived from an EMBL/GenBank/DDBJ whole genome shotgun (WGS) entry which is preliminary data.</text>
</comment>
<dbReference type="Pfam" id="PF07702">
    <property type="entry name" value="UTRA"/>
    <property type="match status" value="1"/>
</dbReference>
<feature type="domain" description="HTH gntR-type" evidence="4">
    <location>
        <begin position="9"/>
        <end position="77"/>
    </location>
</feature>
<dbReference type="PROSITE" id="PS50949">
    <property type="entry name" value="HTH_GNTR"/>
    <property type="match status" value="1"/>
</dbReference>
<dbReference type="InterPro" id="IPR000524">
    <property type="entry name" value="Tscrpt_reg_HTH_GntR"/>
</dbReference>
<reference evidence="5 6" key="1">
    <citation type="submission" date="2018-08" db="EMBL/GenBank/DDBJ databases">
        <title>A genome reference for cultivated species of the human gut microbiota.</title>
        <authorList>
            <person name="Zou Y."/>
            <person name="Xue W."/>
            <person name="Luo G."/>
        </authorList>
    </citation>
    <scope>NUCLEOTIDE SEQUENCE [LARGE SCALE GENOMIC DNA]</scope>
    <source>
        <strain evidence="5 6">AF19-21</strain>
    </source>
</reference>
<evidence type="ECO:0000259" key="4">
    <source>
        <dbReference type="PROSITE" id="PS50949"/>
    </source>
</evidence>
<dbReference type="RefSeq" id="WP_081732978.1">
    <property type="nucleotide sequence ID" value="NZ_QVIA01000017.1"/>
</dbReference>
<dbReference type="InterPro" id="IPR011663">
    <property type="entry name" value="UTRA"/>
</dbReference>
<dbReference type="AlphaFoldDB" id="A0A3E2WQF9"/>
<accession>A0A3E2WQF9</accession>
<dbReference type="InterPro" id="IPR050679">
    <property type="entry name" value="Bact_HTH_transcr_reg"/>
</dbReference>
<protein>
    <submittedName>
        <fullName evidence="5">GntR family transcriptional regulator</fullName>
    </submittedName>
</protein>
<dbReference type="Pfam" id="PF00392">
    <property type="entry name" value="GntR"/>
    <property type="match status" value="1"/>
</dbReference>
<dbReference type="SUPFAM" id="SSF64288">
    <property type="entry name" value="Chorismate lyase-like"/>
    <property type="match status" value="1"/>
</dbReference>
<dbReference type="Gene3D" id="1.10.10.10">
    <property type="entry name" value="Winged helix-like DNA-binding domain superfamily/Winged helix DNA-binding domain"/>
    <property type="match status" value="1"/>
</dbReference>
<proteinExistence type="predicted"/>
<evidence type="ECO:0000313" key="5">
    <source>
        <dbReference type="EMBL" id="RGC29404.1"/>
    </source>
</evidence>
<name>A0A3E2WQF9_9FIRM</name>
<dbReference type="Proteomes" id="UP000261111">
    <property type="component" value="Unassembled WGS sequence"/>
</dbReference>